<dbReference type="AlphaFoldDB" id="A0A9X3X0B4"/>
<dbReference type="Proteomes" id="UP001151081">
    <property type="component" value="Unassembled WGS sequence"/>
</dbReference>
<accession>A0A9X3X0B4</accession>
<organism evidence="1 2">
    <name type="scientific">Polyangium jinanense</name>
    <dbReference type="NCBI Taxonomy" id="2829994"/>
    <lineage>
        <taxon>Bacteria</taxon>
        <taxon>Pseudomonadati</taxon>
        <taxon>Myxococcota</taxon>
        <taxon>Polyangia</taxon>
        <taxon>Polyangiales</taxon>
        <taxon>Polyangiaceae</taxon>
        <taxon>Polyangium</taxon>
    </lineage>
</organism>
<sequence>MGGSSDGTPSTGPFGMLPYDEDEAGKAVLATFKSWDYTSCENHMCVPDFKKQAGVKEYQDKATYIYLYNPRRTLKNPDPTWLTGWDKMPEDEKANTSDETYQALIVAAMRRTWLAKCYADYLAIDKEARALDAKWATEIAEASKVPGPYGRIGALLDLQKTAQKSASSQSVIDILMTQVGFQRDLRVAIKKAYESTGRDYLYAIVSGAPQQNDVRARLDAATERDMYCAYAASNGTPKTPALDSAGRGNSYTERGAKYVKPLFSEETMKKIDRLQEKEEKKSVDEVRPGNFSKVYIEGIEKGEKEIPGHPKLGYYSGFGEVKKITQNSGKTELEILYAYTNEYAYDCVETNRIHSIQNGRIVYREICKTGKSIQETTVRLTLGEMPEGVTVQVGDKVEGYAIVKKHEAKTVTDTKPLIKKTELWVLELEHLSKLTRKEKLVGQWF</sequence>
<name>A0A9X3X0B4_9BACT</name>
<gene>
    <name evidence="1" type="ORF">KEG57_05825</name>
</gene>
<protein>
    <submittedName>
        <fullName evidence="1">Uncharacterized protein</fullName>
    </submittedName>
</protein>
<proteinExistence type="predicted"/>
<dbReference type="RefSeq" id="WP_272458252.1">
    <property type="nucleotide sequence ID" value="NZ_JAGTJJ010000002.1"/>
</dbReference>
<dbReference type="EMBL" id="JAGTJJ010000002">
    <property type="protein sequence ID" value="MDC3980008.1"/>
    <property type="molecule type" value="Genomic_DNA"/>
</dbReference>
<reference evidence="1 2" key="1">
    <citation type="submission" date="2021-04" db="EMBL/GenBank/DDBJ databases">
        <title>Genome analysis of Polyangium sp.</title>
        <authorList>
            <person name="Li Y."/>
            <person name="Wang J."/>
        </authorList>
    </citation>
    <scope>NUCLEOTIDE SEQUENCE [LARGE SCALE GENOMIC DNA]</scope>
    <source>
        <strain evidence="1 2">SDU14</strain>
    </source>
</reference>
<keyword evidence="2" id="KW-1185">Reference proteome</keyword>
<comment type="caution">
    <text evidence="1">The sequence shown here is derived from an EMBL/GenBank/DDBJ whole genome shotgun (WGS) entry which is preliminary data.</text>
</comment>
<evidence type="ECO:0000313" key="1">
    <source>
        <dbReference type="EMBL" id="MDC3980008.1"/>
    </source>
</evidence>
<evidence type="ECO:0000313" key="2">
    <source>
        <dbReference type="Proteomes" id="UP001151081"/>
    </source>
</evidence>